<accession>A0ABU0I4Z2</accession>
<dbReference type="Gene3D" id="3.40.50.2000">
    <property type="entry name" value="Glycogen Phosphorylase B"/>
    <property type="match status" value="2"/>
</dbReference>
<name>A0ABU0I4Z2_9HYPH</name>
<evidence type="ECO:0000313" key="1">
    <source>
        <dbReference type="EMBL" id="MDQ0449692.1"/>
    </source>
</evidence>
<dbReference type="Proteomes" id="UP001231124">
    <property type="component" value="Unassembled WGS sequence"/>
</dbReference>
<dbReference type="Pfam" id="PF13692">
    <property type="entry name" value="Glyco_trans_1_4"/>
    <property type="match status" value="1"/>
</dbReference>
<protein>
    <submittedName>
        <fullName evidence="1">Glycosyltransferase involved in cell wall biosynthesis</fullName>
    </submittedName>
</protein>
<organism evidence="1 2">
    <name type="scientific">Methylobacterium aerolatum</name>
    <dbReference type="NCBI Taxonomy" id="418708"/>
    <lineage>
        <taxon>Bacteria</taxon>
        <taxon>Pseudomonadati</taxon>
        <taxon>Pseudomonadota</taxon>
        <taxon>Alphaproteobacteria</taxon>
        <taxon>Hyphomicrobiales</taxon>
        <taxon>Methylobacteriaceae</taxon>
        <taxon>Methylobacterium</taxon>
    </lineage>
</organism>
<dbReference type="RefSeq" id="WP_238205141.1">
    <property type="nucleotide sequence ID" value="NZ_BPQE01000021.1"/>
</dbReference>
<keyword evidence="2" id="KW-1185">Reference proteome</keyword>
<proteinExistence type="predicted"/>
<sequence>MRDDSASAGAPVGYLDPTVHPRQAGQRVIDVFVHMARDKDADAWHRRWRAGDLVGVNDPTPYGYGRAEAMGCRVRFSTSRRENPLETLLRLGLRALTGFDPVHAFRQRRALRAADVVWTHTESQFLAVAAVLPRRGGPKVIAQSVWLFDRWEGLHPLHRWLYTRLIRRLDVLTFLSPVNMAVAQAAFPEKACRFVPFGIPSERMLEVGPRRRARLTVVAPGNDRHRDWAILVEAASALPDARVTILSMTAPKRLARGRAGVRIKVAESNEELNGHLAGASVVCVPLKPNRHASGITVIQEAVLAGVPVVATRTGGLDAYFGPDEIRFVEAGDAGALREALAEIARDPSGAAARARRAQERMRRDHLGAQSYVARHVALSRELLGRA</sequence>
<gene>
    <name evidence="1" type="ORF">QO012_004214</name>
</gene>
<dbReference type="EMBL" id="JAUSVP010000016">
    <property type="protein sequence ID" value="MDQ0449692.1"/>
    <property type="molecule type" value="Genomic_DNA"/>
</dbReference>
<dbReference type="PANTHER" id="PTHR12526:SF638">
    <property type="entry name" value="SPORE COAT PROTEIN SA"/>
    <property type="match status" value="1"/>
</dbReference>
<reference evidence="1 2" key="1">
    <citation type="submission" date="2023-07" db="EMBL/GenBank/DDBJ databases">
        <title>Genomic Encyclopedia of Type Strains, Phase IV (KMG-IV): sequencing the most valuable type-strain genomes for metagenomic binning, comparative biology and taxonomic classification.</title>
        <authorList>
            <person name="Goeker M."/>
        </authorList>
    </citation>
    <scope>NUCLEOTIDE SEQUENCE [LARGE SCALE GENOMIC DNA]</scope>
    <source>
        <strain evidence="1 2">DSM 19013</strain>
    </source>
</reference>
<dbReference type="SUPFAM" id="SSF53756">
    <property type="entry name" value="UDP-Glycosyltransferase/glycogen phosphorylase"/>
    <property type="match status" value="1"/>
</dbReference>
<dbReference type="PANTHER" id="PTHR12526">
    <property type="entry name" value="GLYCOSYLTRANSFERASE"/>
    <property type="match status" value="1"/>
</dbReference>
<comment type="caution">
    <text evidence="1">The sequence shown here is derived from an EMBL/GenBank/DDBJ whole genome shotgun (WGS) entry which is preliminary data.</text>
</comment>
<evidence type="ECO:0000313" key="2">
    <source>
        <dbReference type="Proteomes" id="UP001231124"/>
    </source>
</evidence>